<keyword evidence="2" id="KW-1185">Reference proteome</keyword>
<dbReference type="eggNOG" id="ENOG5033E4B">
    <property type="taxonomic scope" value="Bacteria"/>
</dbReference>
<dbReference type="STRING" id="590409.Dd586_2401"/>
<protein>
    <submittedName>
        <fullName evidence="1">Uncharacterized protein</fullName>
    </submittedName>
</protein>
<sequence>MLMSKAEYARHCGVSRQTVYDWVKKGDVVLSGAKIDVSATEQQRASTSNADASPWPHRTVEMTWKQTAEWVRQHDSKEPDEDNYTARLTRLIAAAEELGYDVDSSQYDAQESMIALYMDGSARHEFYDKDCVDAAITFLRTELFYVAFHIPDDEADWSPQGLSALCLRQGNNI</sequence>
<evidence type="ECO:0000313" key="2">
    <source>
        <dbReference type="Proteomes" id="UP000001446"/>
    </source>
</evidence>
<dbReference type="OrthoDB" id="6429059at2"/>
<name>D2C287_DICZ5</name>
<dbReference type="Proteomes" id="UP000001446">
    <property type="component" value="Chromosome"/>
</dbReference>
<proteinExistence type="predicted"/>
<dbReference type="HOGENOM" id="CLU_1530306_0_0_6"/>
<reference evidence="1" key="1">
    <citation type="submission" date="2009-12" db="EMBL/GenBank/DDBJ databases">
        <title>Complete sequence of Dickeya dadantii Ech586.</title>
        <authorList>
            <consortium name="US DOE Joint Genome Institute"/>
            <person name="Lucas S."/>
            <person name="Copeland A."/>
            <person name="Lapidus A."/>
            <person name="Glavina del Rio T."/>
            <person name="Tice H."/>
            <person name="Bruce D."/>
            <person name="Goodwin L."/>
            <person name="Pitluck S."/>
            <person name="Munk A.C."/>
            <person name="Brettin T."/>
            <person name="Detter J.C."/>
            <person name="Han C."/>
            <person name="Tapia R."/>
            <person name="Larimer F."/>
            <person name="Land M."/>
            <person name="Hauser L."/>
            <person name="Kyrpides N."/>
            <person name="Mikhailova N."/>
            <person name="Balakrishnan V."/>
            <person name="Glasner J."/>
            <person name="Perna N.T."/>
        </authorList>
    </citation>
    <scope>NUCLEOTIDE SEQUENCE [LARGE SCALE GENOMIC DNA]</scope>
    <source>
        <strain evidence="1">Ech586</strain>
    </source>
</reference>
<dbReference type="EMBL" id="CP001836">
    <property type="protein sequence ID" value="ACZ77251.1"/>
    <property type="molecule type" value="Genomic_DNA"/>
</dbReference>
<evidence type="ECO:0000313" key="1">
    <source>
        <dbReference type="EMBL" id="ACZ77251.1"/>
    </source>
</evidence>
<dbReference type="KEGG" id="ddc:Dd586_2401"/>
<gene>
    <name evidence="1" type="ordered locus">Dd586_2401</name>
</gene>
<dbReference type="RefSeq" id="WP_012885064.1">
    <property type="nucleotide sequence ID" value="NC_013592.1"/>
</dbReference>
<organism evidence="1 2">
    <name type="scientific">Dickeya zeae (strain Ech586)</name>
    <name type="common">Dickeya dadantii (strain Ech586)</name>
    <dbReference type="NCBI Taxonomy" id="590409"/>
    <lineage>
        <taxon>Bacteria</taxon>
        <taxon>Pseudomonadati</taxon>
        <taxon>Pseudomonadota</taxon>
        <taxon>Gammaproteobacteria</taxon>
        <taxon>Enterobacterales</taxon>
        <taxon>Pectobacteriaceae</taxon>
        <taxon>Dickeya</taxon>
        <taxon>Dickeya parazeae</taxon>
    </lineage>
</organism>
<dbReference type="AlphaFoldDB" id="D2C287"/>
<accession>D2C287</accession>